<accession>A0ABR3QPC0</accession>
<comment type="caution">
    <text evidence="5">The sequence shown here is derived from an EMBL/GenBank/DDBJ whole genome shotgun (WGS) entry which is preliminary data.</text>
</comment>
<keyword evidence="2" id="KW-0378">Hydrolase</keyword>
<evidence type="ECO:0000313" key="5">
    <source>
        <dbReference type="EMBL" id="KAL1594005.1"/>
    </source>
</evidence>
<dbReference type="Gene3D" id="3.40.50.1110">
    <property type="entry name" value="SGNH hydrolase"/>
    <property type="match status" value="1"/>
</dbReference>
<keyword evidence="3" id="KW-0732">Signal</keyword>
<dbReference type="PANTHER" id="PTHR43695">
    <property type="entry name" value="PUTATIVE (AFU_ORTHOLOGUE AFUA_2G17250)-RELATED"/>
    <property type="match status" value="1"/>
</dbReference>
<reference evidence="5 6" key="1">
    <citation type="submission" date="2024-02" db="EMBL/GenBank/DDBJ databases">
        <title>De novo assembly and annotation of 12 fungi associated with fruit tree decline syndrome in Ontario, Canada.</title>
        <authorList>
            <person name="Sulman M."/>
            <person name="Ellouze W."/>
            <person name="Ilyukhin E."/>
        </authorList>
    </citation>
    <scope>NUCLEOTIDE SEQUENCE [LARGE SCALE GENOMIC DNA]</scope>
    <source>
        <strain evidence="5 6">M97-236</strain>
    </source>
</reference>
<evidence type="ECO:0000259" key="4">
    <source>
        <dbReference type="Pfam" id="PF13472"/>
    </source>
</evidence>
<dbReference type="Proteomes" id="UP001521222">
    <property type="component" value="Unassembled WGS sequence"/>
</dbReference>
<evidence type="ECO:0000256" key="2">
    <source>
        <dbReference type="ARBA" id="ARBA00022801"/>
    </source>
</evidence>
<keyword evidence="6" id="KW-1185">Reference proteome</keyword>
<dbReference type="PANTHER" id="PTHR43695:SF1">
    <property type="entry name" value="RHAMNOGALACTURONAN ACETYLESTERASE"/>
    <property type="match status" value="1"/>
</dbReference>
<gene>
    <name evidence="5" type="ORF">SLS59_009034</name>
</gene>
<proteinExistence type="inferred from homology"/>
<organism evidence="5 6">
    <name type="scientific">Nothophoma quercina</name>
    <dbReference type="NCBI Taxonomy" id="749835"/>
    <lineage>
        <taxon>Eukaryota</taxon>
        <taxon>Fungi</taxon>
        <taxon>Dikarya</taxon>
        <taxon>Ascomycota</taxon>
        <taxon>Pezizomycotina</taxon>
        <taxon>Dothideomycetes</taxon>
        <taxon>Pleosporomycetidae</taxon>
        <taxon>Pleosporales</taxon>
        <taxon>Pleosporineae</taxon>
        <taxon>Didymellaceae</taxon>
        <taxon>Nothophoma</taxon>
    </lineage>
</organism>
<dbReference type="SUPFAM" id="SSF52266">
    <property type="entry name" value="SGNH hydrolase"/>
    <property type="match status" value="1"/>
</dbReference>
<dbReference type="InterPro" id="IPR037459">
    <property type="entry name" value="RhgT-like"/>
</dbReference>
<feature type="signal peptide" evidence="3">
    <location>
        <begin position="1"/>
        <end position="19"/>
    </location>
</feature>
<dbReference type="InterPro" id="IPR036514">
    <property type="entry name" value="SGNH_hydro_sf"/>
</dbReference>
<feature type="chain" id="PRO_5046421076" description="SGNH hydrolase-type esterase domain-containing protein" evidence="3">
    <location>
        <begin position="20"/>
        <end position="154"/>
    </location>
</feature>
<dbReference type="Pfam" id="PF13472">
    <property type="entry name" value="Lipase_GDSL_2"/>
    <property type="match status" value="1"/>
</dbReference>
<feature type="domain" description="SGNH hydrolase-type esterase" evidence="4">
    <location>
        <begin position="27"/>
        <end position="108"/>
    </location>
</feature>
<sequence length="154" mass="16489">MKLQSTLVWLFGTATVAAADVPTIWLAGDSTTAPDGGHNGTEGWGQYLKYSFGDRAFVNNSAYAGRSARSFTREGRFDRIAQALQPGDWVVIEFGINDAGAPQNGSTSTTGDKAASKFLSLGAAGVIINEQLPTNVWESGNYSYKSPVFSYYSQ</sequence>
<comment type="similarity">
    <text evidence="1">Belongs to the 'GDSL' lipolytic enzyme family.</text>
</comment>
<name>A0ABR3QPC0_9PLEO</name>
<evidence type="ECO:0000313" key="6">
    <source>
        <dbReference type="Proteomes" id="UP001521222"/>
    </source>
</evidence>
<dbReference type="EMBL" id="JAKIXB020000038">
    <property type="protein sequence ID" value="KAL1594005.1"/>
    <property type="molecule type" value="Genomic_DNA"/>
</dbReference>
<protein>
    <recommendedName>
        <fullName evidence="4">SGNH hydrolase-type esterase domain-containing protein</fullName>
    </recommendedName>
</protein>
<dbReference type="InterPro" id="IPR013830">
    <property type="entry name" value="SGNH_hydro"/>
</dbReference>
<evidence type="ECO:0000256" key="1">
    <source>
        <dbReference type="ARBA" id="ARBA00008668"/>
    </source>
</evidence>
<evidence type="ECO:0000256" key="3">
    <source>
        <dbReference type="SAM" id="SignalP"/>
    </source>
</evidence>